<dbReference type="Proteomes" id="UP000033854">
    <property type="component" value="Unassembled WGS sequence"/>
</dbReference>
<dbReference type="InterPro" id="IPR002696">
    <property type="entry name" value="Membr_insert_effic_factor_YidD"/>
</dbReference>
<dbReference type="Pfam" id="PF01809">
    <property type="entry name" value="YidD"/>
    <property type="match status" value="1"/>
</dbReference>
<proteinExistence type="inferred from homology"/>
<accession>A0A0G0Z3Y1</accession>
<comment type="similarity">
    <text evidence="1">Belongs to the UPF0161 family.</text>
</comment>
<dbReference type="PATRIC" id="fig|1618378.3.peg.185"/>
<comment type="subcellular location">
    <subcellularLocation>
        <location evidence="1">Cell membrane</location>
        <topology evidence="1">Peripheral membrane protein</topology>
        <orientation evidence="1">Cytoplasmic side</orientation>
    </subcellularLocation>
</comment>
<dbReference type="EMBL" id="LCDA01000001">
    <property type="protein sequence ID" value="KKS43445.1"/>
    <property type="molecule type" value="Genomic_DNA"/>
</dbReference>
<evidence type="ECO:0000256" key="1">
    <source>
        <dbReference type="HAMAP-Rule" id="MF_00386"/>
    </source>
</evidence>
<dbReference type="AlphaFoldDB" id="A0A0G0Z3Y1"/>
<organism evidence="2 3">
    <name type="scientific">Candidatus Collierbacteria bacterium GW2011_GWA2_42_17</name>
    <dbReference type="NCBI Taxonomy" id="1618378"/>
    <lineage>
        <taxon>Bacteria</taxon>
        <taxon>Candidatus Collieribacteriota</taxon>
    </lineage>
</organism>
<dbReference type="NCBIfam" id="TIGR00278">
    <property type="entry name" value="membrane protein insertion efficiency factor YidD"/>
    <property type="match status" value="1"/>
</dbReference>
<name>A0A0G0Z3Y1_9BACT</name>
<comment type="caution">
    <text evidence="2">The sequence shown here is derived from an EMBL/GenBank/DDBJ whole genome shotgun (WGS) entry which is preliminary data.</text>
</comment>
<dbReference type="SMART" id="SM01234">
    <property type="entry name" value="Haemolytic"/>
    <property type="match status" value="1"/>
</dbReference>
<comment type="function">
    <text evidence="1">Could be involved in insertion of integral membrane proteins into the membrane.</text>
</comment>
<dbReference type="PANTHER" id="PTHR33383">
    <property type="entry name" value="MEMBRANE PROTEIN INSERTION EFFICIENCY FACTOR-RELATED"/>
    <property type="match status" value="1"/>
</dbReference>
<protein>
    <recommendedName>
        <fullName evidence="1">Putative membrane protein insertion efficiency factor</fullName>
    </recommendedName>
</protein>
<keyword evidence="1" id="KW-0472">Membrane</keyword>
<reference evidence="2 3" key="1">
    <citation type="journal article" date="2015" name="Nature">
        <title>rRNA introns, odd ribosomes, and small enigmatic genomes across a large radiation of phyla.</title>
        <authorList>
            <person name="Brown C.T."/>
            <person name="Hug L.A."/>
            <person name="Thomas B.C."/>
            <person name="Sharon I."/>
            <person name="Castelle C.J."/>
            <person name="Singh A."/>
            <person name="Wilkins M.J."/>
            <person name="Williams K.H."/>
            <person name="Banfield J.F."/>
        </authorList>
    </citation>
    <scope>NUCLEOTIDE SEQUENCE [LARGE SCALE GENOMIC DNA]</scope>
</reference>
<evidence type="ECO:0000313" key="2">
    <source>
        <dbReference type="EMBL" id="KKS43445.1"/>
    </source>
</evidence>
<gene>
    <name evidence="2" type="ORF">UV06_C0001G0179</name>
</gene>
<dbReference type="HAMAP" id="MF_00386">
    <property type="entry name" value="UPF0161_YidD"/>
    <property type="match status" value="1"/>
</dbReference>
<evidence type="ECO:0000313" key="3">
    <source>
        <dbReference type="Proteomes" id="UP000033854"/>
    </source>
</evidence>
<keyword evidence="1" id="KW-1003">Cell membrane</keyword>
<sequence length="76" mass="8765">MFSLYHKYFSPFYHAFGKAFFGSSFACRFTPTCSVYSKTAYRRYGIIQGTKLSLNRILRCNPFSKGGFDPVPDKIK</sequence>
<dbReference type="PANTHER" id="PTHR33383:SF1">
    <property type="entry name" value="MEMBRANE PROTEIN INSERTION EFFICIENCY FACTOR-RELATED"/>
    <property type="match status" value="1"/>
</dbReference>
<dbReference type="GO" id="GO:0005886">
    <property type="term" value="C:plasma membrane"/>
    <property type="evidence" value="ECO:0007669"/>
    <property type="project" value="UniProtKB-SubCell"/>
</dbReference>